<evidence type="ECO:0000256" key="9">
    <source>
        <dbReference type="SAM" id="MobiDB-lite"/>
    </source>
</evidence>
<feature type="domain" description="Acyltransferase 3" evidence="11">
    <location>
        <begin position="14"/>
        <end position="344"/>
    </location>
</feature>
<evidence type="ECO:0000256" key="6">
    <source>
        <dbReference type="ARBA" id="ARBA00022989"/>
    </source>
</evidence>
<dbReference type="Proteomes" id="UP000092743">
    <property type="component" value="Plasmid p120416"/>
</dbReference>
<comment type="subcellular location">
    <subcellularLocation>
        <location evidence="1">Cell membrane</location>
        <topology evidence="1">Multi-pass membrane protein</topology>
    </subcellularLocation>
</comment>
<dbReference type="GO" id="GO:0005886">
    <property type="term" value="C:plasma membrane"/>
    <property type="evidence" value="ECO:0007669"/>
    <property type="project" value="UniProtKB-SubCell"/>
</dbReference>
<organism evidence="12 13">
    <name type="scientific">Bacillus thuringiensis</name>
    <dbReference type="NCBI Taxonomy" id="1428"/>
    <lineage>
        <taxon>Bacteria</taxon>
        <taxon>Bacillati</taxon>
        <taxon>Bacillota</taxon>
        <taxon>Bacilli</taxon>
        <taxon>Bacillales</taxon>
        <taxon>Bacillaceae</taxon>
        <taxon>Bacillus</taxon>
        <taxon>Bacillus cereus group</taxon>
    </lineage>
</organism>
<dbReference type="Pfam" id="PF01757">
    <property type="entry name" value="Acyl_transf_3"/>
    <property type="match status" value="1"/>
</dbReference>
<name>A0A9W3SJ77_BACTU</name>
<gene>
    <name evidence="12" type="primary">oatA</name>
    <name evidence="12" type="ORF">BT246_69030</name>
</gene>
<evidence type="ECO:0000256" key="2">
    <source>
        <dbReference type="ARBA" id="ARBA00007400"/>
    </source>
</evidence>
<dbReference type="EC" id="2.3.1.-" evidence="12"/>
<keyword evidence="3" id="KW-1003">Cell membrane</keyword>
<feature type="transmembrane region" description="Helical" evidence="10">
    <location>
        <begin position="81"/>
        <end position="103"/>
    </location>
</feature>
<geneLocation type="plasmid" evidence="12 13">
    <name>p120416</name>
</geneLocation>
<feature type="transmembrane region" description="Helical" evidence="10">
    <location>
        <begin position="373"/>
        <end position="396"/>
    </location>
</feature>
<dbReference type="EMBL" id="CP015354">
    <property type="protein sequence ID" value="ANS52194.1"/>
    <property type="molecule type" value="Genomic_DNA"/>
</dbReference>
<feature type="transmembrane region" description="Helical" evidence="10">
    <location>
        <begin position="299"/>
        <end position="317"/>
    </location>
</feature>
<feature type="transmembrane region" description="Helical" evidence="10">
    <location>
        <begin position="605"/>
        <end position="625"/>
    </location>
</feature>
<dbReference type="Gene3D" id="3.40.50.1110">
    <property type="entry name" value="SGNH hydrolase"/>
    <property type="match status" value="1"/>
</dbReference>
<evidence type="ECO:0000256" key="4">
    <source>
        <dbReference type="ARBA" id="ARBA00022679"/>
    </source>
</evidence>
<feature type="transmembrane region" description="Helical" evidence="10">
    <location>
        <begin position="206"/>
        <end position="225"/>
    </location>
</feature>
<dbReference type="RefSeq" id="WP_094194692.1">
    <property type="nucleotide sequence ID" value="NZ_CP015354.1"/>
</dbReference>
<feature type="transmembrane region" description="Helical" evidence="10">
    <location>
        <begin position="174"/>
        <end position="194"/>
    </location>
</feature>
<dbReference type="PANTHER" id="PTHR23028">
    <property type="entry name" value="ACETYLTRANSFERASE"/>
    <property type="match status" value="1"/>
</dbReference>
<proteinExistence type="inferred from homology"/>
<protein>
    <submittedName>
        <fullName evidence="12">O-acetyltransferase OatA</fullName>
        <ecNumber evidence="12">2.3.1.-</ecNumber>
    </submittedName>
</protein>
<dbReference type="InterPro" id="IPR036514">
    <property type="entry name" value="SGNH_hydro_sf"/>
</dbReference>
<feature type="transmembrane region" description="Helical" evidence="10">
    <location>
        <begin position="151"/>
        <end position="167"/>
    </location>
</feature>
<feature type="transmembrane region" description="Helical" evidence="10">
    <location>
        <begin position="237"/>
        <end position="255"/>
    </location>
</feature>
<evidence type="ECO:0000256" key="5">
    <source>
        <dbReference type="ARBA" id="ARBA00022692"/>
    </source>
</evidence>
<keyword evidence="4 12" id="KW-0808">Transferase</keyword>
<dbReference type="GO" id="GO:0009103">
    <property type="term" value="P:lipopolysaccharide biosynthetic process"/>
    <property type="evidence" value="ECO:0007669"/>
    <property type="project" value="TreeGrafter"/>
</dbReference>
<evidence type="ECO:0000256" key="10">
    <source>
        <dbReference type="SAM" id="Phobius"/>
    </source>
</evidence>
<keyword evidence="12" id="KW-0614">Plasmid</keyword>
<feature type="region of interest" description="Disordered" evidence="9">
    <location>
        <begin position="405"/>
        <end position="424"/>
    </location>
</feature>
<dbReference type="GO" id="GO:0016747">
    <property type="term" value="F:acyltransferase activity, transferring groups other than amino-acyl groups"/>
    <property type="evidence" value="ECO:0007669"/>
    <property type="project" value="InterPro"/>
</dbReference>
<sequence length="628" mass="71118">MAKPFKKNSRYMVGLDSLRGLAILGVILYHINFNWMPGGFLGVTVFFVLSGYLITDILAIEWKRNKRIDLKKFWLSRAKRLLPGMLVMLVITLAWITIFHSSLLEKMRGDSLAALFYVSNWWYIYHKLSYFDNFSQLSPLNHFWSLAVEEQFYVVWPFIISLGLYYIKKQSRMILLICLGAVASALAMAILYELELIRAEYIMVQIRGPFPYLSGAVLALVWPSNRLANKIIPKARFILDVVGGIALIIILIMFWKTNQYDPFLYKGGMVLLSIATALLVANLAHPASRIAQFLRFRPLRWIGIRSYGIYLWHYPILTLTTPKVNAEDFSLIRAILQFLLIILIAQISWKFIEKPIRQGALRNIQFKNLRIQNVTLGVKLALICTLFVSSIAVVGLSKASKAKENSQQDKVETAQTQPAPHPVAVWENPNQVTSQKQGESREVNSAQPKNSLTVTAIGDSVMIDITPYLKNTFPDIRIDAQIGRQLSKAIPVVEQLKYEGNLGNYVIIGLGTNGAFTTEQLVSLIKLIGNERKIIFINTRVPRPWESIVNERLKVTASEYPNVTLVDWYVASAGKKDYFAPDGVHLTKVGCRSLRSTCSQSGEAIINHVLLIFGSITLLLANRFWCKK</sequence>
<keyword evidence="5 10" id="KW-0812">Transmembrane</keyword>
<dbReference type="SUPFAM" id="SSF52266">
    <property type="entry name" value="SGNH hydrolase"/>
    <property type="match status" value="1"/>
</dbReference>
<feature type="transmembrane region" description="Helical" evidence="10">
    <location>
        <begin position="12"/>
        <end position="33"/>
    </location>
</feature>
<feature type="transmembrane region" description="Helical" evidence="10">
    <location>
        <begin position="329"/>
        <end position="352"/>
    </location>
</feature>
<evidence type="ECO:0000256" key="7">
    <source>
        <dbReference type="ARBA" id="ARBA00023136"/>
    </source>
</evidence>
<reference evidence="12 13" key="1">
    <citation type="submission" date="2016-04" db="EMBL/GenBank/DDBJ databases">
        <title>High quality genome of the nematocidal Bacillus thuringiensis MYBT18246.</title>
        <authorList>
            <person name="Hollensteiner J."/>
            <person name="Poehlein A."/>
            <person name="Sproeer C."/>
            <person name="Bunk B."/>
            <person name="Rosenstiel P."/>
            <person name="Schulenburg H."/>
            <person name="Liesegang H."/>
        </authorList>
    </citation>
    <scope>NUCLEOTIDE SEQUENCE [LARGE SCALE GENOMIC DNA]</scope>
    <source>
        <strain evidence="12 13">MYBT18246</strain>
        <plasmid evidence="12 13">p120416</plasmid>
    </source>
</reference>
<evidence type="ECO:0000256" key="8">
    <source>
        <dbReference type="ARBA" id="ARBA00023315"/>
    </source>
</evidence>
<dbReference type="PANTHER" id="PTHR23028:SF53">
    <property type="entry name" value="ACYL_TRANSF_3 DOMAIN-CONTAINING PROTEIN"/>
    <property type="match status" value="1"/>
</dbReference>
<dbReference type="AlphaFoldDB" id="A0A9W3SJ77"/>
<dbReference type="InterPro" id="IPR002656">
    <property type="entry name" value="Acyl_transf_3_dom"/>
</dbReference>
<keyword evidence="8 12" id="KW-0012">Acyltransferase</keyword>
<evidence type="ECO:0000256" key="3">
    <source>
        <dbReference type="ARBA" id="ARBA00022475"/>
    </source>
</evidence>
<feature type="transmembrane region" description="Helical" evidence="10">
    <location>
        <begin position="267"/>
        <end position="287"/>
    </location>
</feature>
<dbReference type="CDD" id="cd01840">
    <property type="entry name" value="SGNH_hydrolase_yrhL_like"/>
    <property type="match status" value="1"/>
</dbReference>
<keyword evidence="6 10" id="KW-1133">Transmembrane helix</keyword>
<evidence type="ECO:0000313" key="13">
    <source>
        <dbReference type="Proteomes" id="UP000092743"/>
    </source>
</evidence>
<dbReference type="InterPro" id="IPR050879">
    <property type="entry name" value="Acyltransferase_3"/>
</dbReference>
<evidence type="ECO:0000259" key="11">
    <source>
        <dbReference type="Pfam" id="PF01757"/>
    </source>
</evidence>
<evidence type="ECO:0000256" key="1">
    <source>
        <dbReference type="ARBA" id="ARBA00004651"/>
    </source>
</evidence>
<accession>A0A9W3SJ77</accession>
<evidence type="ECO:0000313" key="12">
    <source>
        <dbReference type="EMBL" id="ANS52194.1"/>
    </source>
</evidence>
<keyword evidence="7 10" id="KW-0472">Membrane</keyword>
<feature type="transmembrane region" description="Helical" evidence="10">
    <location>
        <begin position="39"/>
        <end position="60"/>
    </location>
</feature>
<comment type="similarity">
    <text evidence="2">Belongs to the acyltransferase 3 family.</text>
</comment>